<reference evidence="2 3" key="1">
    <citation type="journal article" date="2014" name="Int. J. Syst. Evol. Microbiol.">
        <title>Phaeodactylibacter xiamenensis gen. nov., sp. nov., a member of the family Saprospiraceae isolated from the marine alga Phaeodactylum tricornutum.</title>
        <authorList>
            <person name="Chen Z.Jr."/>
            <person name="Lei X."/>
            <person name="Lai Q."/>
            <person name="Li Y."/>
            <person name="Zhang B."/>
            <person name="Zhang J."/>
            <person name="Zhang H."/>
            <person name="Yang L."/>
            <person name="Zheng W."/>
            <person name="Tian Y."/>
            <person name="Yu Z."/>
            <person name="Xu H.Jr."/>
            <person name="Zheng T."/>
        </authorList>
    </citation>
    <scope>NUCLEOTIDE SEQUENCE [LARGE SCALE GENOMIC DNA]</scope>
    <source>
        <strain evidence="2 3">KD52</strain>
    </source>
</reference>
<dbReference type="NCBIfam" id="TIGR04183">
    <property type="entry name" value="Por_Secre_tail"/>
    <property type="match status" value="1"/>
</dbReference>
<evidence type="ECO:0000313" key="2">
    <source>
        <dbReference type="EMBL" id="KGE84957.1"/>
    </source>
</evidence>
<evidence type="ECO:0000259" key="1">
    <source>
        <dbReference type="Pfam" id="PF18962"/>
    </source>
</evidence>
<accession>A0A098S1E7</accession>
<evidence type="ECO:0000313" key="3">
    <source>
        <dbReference type="Proteomes" id="UP000029736"/>
    </source>
</evidence>
<dbReference type="OrthoDB" id="849076at2"/>
<dbReference type="Proteomes" id="UP000029736">
    <property type="component" value="Unassembled WGS sequence"/>
</dbReference>
<name>A0A098S1E7_9BACT</name>
<sequence>MLKYFILSIVGLLSLIQTEQLDAQRIYGAEVYKEVLIDDVNIEAWVWRQGGSKPFILYDWGDGSPLDTVPLIYSQYLGFFEGEDYYLNSYQGSHNFDTAGVYVMGFQDSFLVDDIVNIEDSGNKLIEVFDTVAIYSQFTHSLAINETPRFFTQQGNIREVDGNIEFPINLESIDFLGELYRGELAPFPSEGYSVPAASDSIYMSHPAGLKMIWDDPIAPGRYAVGIVVREWRQNSQSGELDTFFLSTTMRAMTMLVTEELILSSLLGTEFLPAVVSIYPNPAASMVNIDFAVPGQPVEVTILNLEGKMMRHLEVEGSSAVRTEQIDVADWPSGVYLLRLQTGAEQVVRKFVKE</sequence>
<proteinExistence type="predicted"/>
<dbReference type="AlphaFoldDB" id="A0A098S1E7"/>
<gene>
    <name evidence="2" type="ORF">IX84_30520</name>
</gene>
<dbReference type="RefSeq" id="WP_044229838.1">
    <property type="nucleotide sequence ID" value="NZ_JBKAGJ010000032.1"/>
</dbReference>
<keyword evidence="3" id="KW-1185">Reference proteome</keyword>
<organism evidence="2 3">
    <name type="scientific">Phaeodactylibacter xiamenensis</name>
    <dbReference type="NCBI Taxonomy" id="1524460"/>
    <lineage>
        <taxon>Bacteria</taxon>
        <taxon>Pseudomonadati</taxon>
        <taxon>Bacteroidota</taxon>
        <taxon>Saprospiria</taxon>
        <taxon>Saprospirales</taxon>
        <taxon>Haliscomenobacteraceae</taxon>
        <taxon>Phaeodactylibacter</taxon>
    </lineage>
</organism>
<dbReference type="EMBL" id="JPOS01000098">
    <property type="protein sequence ID" value="KGE84957.1"/>
    <property type="molecule type" value="Genomic_DNA"/>
</dbReference>
<feature type="domain" description="Secretion system C-terminal sorting" evidence="1">
    <location>
        <begin position="277"/>
        <end position="351"/>
    </location>
</feature>
<dbReference type="STRING" id="1524460.IX84_30520"/>
<comment type="caution">
    <text evidence="2">The sequence shown here is derived from an EMBL/GenBank/DDBJ whole genome shotgun (WGS) entry which is preliminary data.</text>
</comment>
<dbReference type="InterPro" id="IPR026444">
    <property type="entry name" value="Secre_tail"/>
</dbReference>
<dbReference type="Pfam" id="PF18962">
    <property type="entry name" value="Por_Secre_tail"/>
    <property type="match status" value="1"/>
</dbReference>
<protein>
    <recommendedName>
        <fullName evidence="1">Secretion system C-terminal sorting domain-containing protein</fullName>
    </recommendedName>
</protein>